<keyword evidence="4" id="KW-1185">Reference proteome</keyword>
<evidence type="ECO:0000313" key="4">
    <source>
        <dbReference type="Proteomes" id="UP000008827"/>
    </source>
</evidence>
<dbReference type="Pfam" id="PF26138">
    <property type="entry name" value="DUF8040"/>
    <property type="match status" value="1"/>
</dbReference>
<evidence type="ECO:0000313" key="3">
    <source>
        <dbReference type="EnsemblPlants" id="KRH65407"/>
    </source>
</evidence>
<dbReference type="PANTHER" id="PTHR22930:SF259">
    <property type="entry name" value="OS08G0106900 PROTEIN"/>
    <property type="match status" value="1"/>
</dbReference>
<dbReference type="EnsemblPlants" id="KRH65407">
    <property type="protein sequence ID" value="KRH65407"/>
    <property type="gene ID" value="GLYMA_03G033500"/>
</dbReference>
<protein>
    <recommendedName>
        <fullName evidence="1">DUF8040 domain-containing protein</fullName>
    </recommendedName>
</protein>
<dbReference type="InParanoid" id="A0A0R0KQM1"/>
<gene>
    <name evidence="2" type="ORF">GLYMA_03G033500</name>
</gene>
<organism evidence="2">
    <name type="scientific">Glycine max</name>
    <name type="common">Soybean</name>
    <name type="synonym">Glycine hispida</name>
    <dbReference type="NCBI Taxonomy" id="3847"/>
    <lineage>
        <taxon>Eukaryota</taxon>
        <taxon>Viridiplantae</taxon>
        <taxon>Streptophyta</taxon>
        <taxon>Embryophyta</taxon>
        <taxon>Tracheophyta</taxon>
        <taxon>Spermatophyta</taxon>
        <taxon>Magnoliopsida</taxon>
        <taxon>eudicotyledons</taxon>
        <taxon>Gunneridae</taxon>
        <taxon>Pentapetalae</taxon>
        <taxon>rosids</taxon>
        <taxon>fabids</taxon>
        <taxon>Fabales</taxon>
        <taxon>Fabaceae</taxon>
        <taxon>Papilionoideae</taxon>
        <taxon>50 kb inversion clade</taxon>
        <taxon>NPAAA clade</taxon>
        <taxon>indigoferoid/millettioid clade</taxon>
        <taxon>Phaseoleae</taxon>
        <taxon>Glycine</taxon>
        <taxon>Glycine subgen. Soja</taxon>
    </lineage>
</organism>
<dbReference type="InterPro" id="IPR045249">
    <property type="entry name" value="HARBI1-like"/>
</dbReference>
<dbReference type="InterPro" id="IPR058353">
    <property type="entry name" value="DUF8040"/>
</dbReference>
<evidence type="ECO:0000259" key="1">
    <source>
        <dbReference type="Pfam" id="PF26138"/>
    </source>
</evidence>
<dbReference type="PANTHER" id="PTHR22930">
    <property type="match status" value="1"/>
</dbReference>
<sequence length="173" mass="20662">MEKDMFNQLYIELVEHDLQGTKQMGVREMVIMFLNTIGHEIGNTMIQKRFQHSKETVNRHFHKVLVVCLRLAFKYIKPQDSRFYYVNPKIKNESHYHLPDFRHRHGFDNCNEVFNYYHSSLRCIIERTFGVWKNNDDHICEDQSLSLIATSSREMDLVQDSIKDQIIECMSSN</sequence>
<proteinExistence type="predicted"/>
<dbReference type="Proteomes" id="UP000008827">
    <property type="component" value="Chromosome 3"/>
</dbReference>
<accession>A0A0R0KQM1</accession>
<dbReference type="EMBL" id="CM000836">
    <property type="protein sequence ID" value="KRH65407.1"/>
    <property type="molecule type" value="Genomic_DNA"/>
</dbReference>
<reference evidence="2" key="3">
    <citation type="submission" date="2018-07" db="EMBL/GenBank/DDBJ databases">
        <title>WGS assembly of Glycine max.</title>
        <authorList>
            <person name="Schmutz J."/>
            <person name="Cannon S."/>
            <person name="Schlueter J."/>
            <person name="Ma J."/>
            <person name="Mitros T."/>
            <person name="Nelson W."/>
            <person name="Hyten D."/>
            <person name="Song Q."/>
            <person name="Thelen J."/>
            <person name="Cheng J."/>
            <person name="Xu D."/>
            <person name="Hellsten U."/>
            <person name="May G."/>
            <person name="Yu Y."/>
            <person name="Sakurai T."/>
            <person name="Umezawa T."/>
            <person name="Bhattacharyya M."/>
            <person name="Sandhu D."/>
            <person name="Valliyodan B."/>
            <person name="Lindquist E."/>
            <person name="Peto M."/>
            <person name="Grant D."/>
            <person name="Shu S."/>
            <person name="Goodstein D."/>
            <person name="Barry K."/>
            <person name="Futrell-Griggs M."/>
            <person name="Abernathy B."/>
            <person name="Du J."/>
            <person name="Tian Z."/>
            <person name="Zhu L."/>
            <person name="Gill N."/>
            <person name="Joshi T."/>
            <person name="Libault M."/>
            <person name="Sethuraman A."/>
            <person name="Zhang X."/>
            <person name="Shinozaki K."/>
            <person name="Nguyen H."/>
            <person name="Wing R."/>
            <person name="Cregan P."/>
            <person name="Specht J."/>
            <person name="Grimwood J."/>
            <person name="Rokhsar D."/>
            <person name="Stacey G."/>
            <person name="Shoemaker R."/>
            <person name="Jackson S."/>
        </authorList>
    </citation>
    <scope>NUCLEOTIDE SEQUENCE</scope>
    <source>
        <tissue evidence="2">Callus</tissue>
    </source>
</reference>
<dbReference type="AlphaFoldDB" id="A0A0R0KQM1"/>
<name>A0A0R0KQM1_SOYBN</name>
<dbReference type="Gramene" id="KRH65407">
    <property type="protein sequence ID" value="KRH65407"/>
    <property type="gene ID" value="GLYMA_03G033500"/>
</dbReference>
<evidence type="ECO:0000313" key="2">
    <source>
        <dbReference type="EMBL" id="KRH65407.1"/>
    </source>
</evidence>
<reference evidence="2 3" key="1">
    <citation type="journal article" date="2010" name="Nature">
        <title>Genome sequence of the palaeopolyploid soybean.</title>
        <authorList>
            <person name="Schmutz J."/>
            <person name="Cannon S.B."/>
            <person name="Schlueter J."/>
            <person name="Ma J."/>
            <person name="Mitros T."/>
            <person name="Nelson W."/>
            <person name="Hyten D.L."/>
            <person name="Song Q."/>
            <person name="Thelen J.J."/>
            <person name="Cheng J."/>
            <person name="Xu D."/>
            <person name="Hellsten U."/>
            <person name="May G.D."/>
            <person name="Yu Y."/>
            <person name="Sakurai T."/>
            <person name="Umezawa T."/>
            <person name="Bhattacharyya M.K."/>
            <person name="Sandhu D."/>
            <person name="Valliyodan B."/>
            <person name="Lindquist E."/>
            <person name="Peto M."/>
            <person name="Grant D."/>
            <person name="Shu S."/>
            <person name="Goodstein D."/>
            <person name="Barry K."/>
            <person name="Futrell-Griggs M."/>
            <person name="Abernathy B."/>
            <person name="Du J."/>
            <person name="Tian Z."/>
            <person name="Zhu L."/>
            <person name="Gill N."/>
            <person name="Joshi T."/>
            <person name="Libault M."/>
            <person name="Sethuraman A."/>
            <person name="Zhang X.-C."/>
            <person name="Shinozaki K."/>
            <person name="Nguyen H.T."/>
            <person name="Wing R.A."/>
            <person name="Cregan P."/>
            <person name="Specht J."/>
            <person name="Grimwood J."/>
            <person name="Rokhsar D."/>
            <person name="Stacey G."/>
            <person name="Shoemaker R.C."/>
            <person name="Jackson S.A."/>
        </authorList>
    </citation>
    <scope>NUCLEOTIDE SEQUENCE [LARGE SCALE GENOMIC DNA]</scope>
    <source>
        <strain evidence="3">cv. Williams 82</strain>
        <tissue evidence="2">Callus</tissue>
    </source>
</reference>
<reference evidence="3" key="2">
    <citation type="submission" date="2018-02" db="UniProtKB">
        <authorList>
            <consortium name="EnsemblPlants"/>
        </authorList>
    </citation>
    <scope>IDENTIFICATION</scope>
    <source>
        <strain evidence="3">Williams 82</strain>
    </source>
</reference>
<feature type="domain" description="DUF8040" evidence="1">
    <location>
        <begin position="1"/>
        <end position="67"/>
    </location>
</feature>